<dbReference type="InterPro" id="IPR013783">
    <property type="entry name" value="Ig-like_fold"/>
</dbReference>
<evidence type="ECO:0000256" key="1">
    <source>
        <dbReference type="SAM" id="MobiDB-lite"/>
    </source>
</evidence>
<accession>A0A7Y7QGW9</accession>
<dbReference type="EMBL" id="JABXWP010000016">
    <property type="protein sequence ID" value="NVO88952.1"/>
    <property type="molecule type" value="Genomic_DNA"/>
</dbReference>
<evidence type="ECO:0000259" key="2">
    <source>
        <dbReference type="PROSITE" id="PS50853"/>
    </source>
</evidence>
<dbReference type="RefSeq" id="WP_176818392.1">
    <property type="nucleotide sequence ID" value="NZ_JABXWP010000016.1"/>
</dbReference>
<dbReference type="PROSITE" id="PS50853">
    <property type="entry name" value="FN3"/>
    <property type="match status" value="1"/>
</dbReference>
<feature type="region of interest" description="Disordered" evidence="1">
    <location>
        <begin position="162"/>
        <end position="182"/>
    </location>
</feature>
<feature type="domain" description="Fibronectin type-III" evidence="2">
    <location>
        <begin position="85"/>
        <end position="181"/>
    </location>
</feature>
<protein>
    <submittedName>
        <fullName evidence="3">Fibronectin type III domain-containing protein</fullName>
    </submittedName>
</protein>
<sequence>MADDSQTVDRSNAYLKALKGGNVVAVGDKGSGQVAITGLAAGTATKDGDYKVAFDDTDQPSLSGDASDTADVPAFTVPVPGPTAVPAAPTVKLTAGDKKIDYVVTPATSEKSDQVTGYKVQLKASSDDWSKATVKTDLTGTFDNLTDGTEYTVGVVATNAKGDSDINATGASDHATPVAPTK</sequence>
<evidence type="ECO:0000313" key="4">
    <source>
        <dbReference type="Proteomes" id="UP000542889"/>
    </source>
</evidence>
<dbReference type="Proteomes" id="UP000542889">
    <property type="component" value="Unassembled WGS sequence"/>
</dbReference>
<dbReference type="Gene3D" id="2.60.40.10">
    <property type="entry name" value="Immunoglobulins"/>
    <property type="match status" value="1"/>
</dbReference>
<proteinExistence type="predicted"/>
<dbReference type="InterPro" id="IPR036116">
    <property type="entry name" value="FN3_sf"/>
</dbReference>
<organism evidence="3 4">
    <name type="scientific">Lacticaseibacillus rhamnosus</name>
    <name type="common">Lactobacillus rhamnosus</name>
    <dbReference type="NCBI Taxonomy" id="47715"/>
    <lineage>
        <taxon>Bacteria</taxon>
        <taxon>Bacillati</taxon>
        <taxon>Bacillota</taxon>
        <taxon>Bacilli</taxon>
        <taxon>Lactobacillales</taxon>
        <taxon>Lactobacillaceae</taxon>
        <taxon>Lacticaseibacillus</taxon>
    </lineage>
</organism>
<dbReference type="AlphaFoldDB" id="A0A7Y7QGW9"/>
<comment type="caution">
    <text evidence="3">The sequence shown here is derived from an EMBL/GenBank/DDBJ whole genome shotgun (WGS) entry which is preliminary data.</text>
</comment>
<dbReference type="Pfam" id="PF00041">
    <property type="entry name" value="fn3"/>
    <property type="match status" value="1"/>
</dbReference>
<dbReference type="InterPro" id="IPR003961">
    <property type="entry name" value="FN3_dom"/>
</dbReference>
<gene>
    <name evidence="3" type="ORF">HWN39_10725</name>
</gene>
<dbReference type="CDD" id="cd00063">
    <property type="entry name" value="FN3"/>
    <property type="match status" value="1"/>
</dbReference>
<dbReference type="SUPFAM" id="SSF49265">
    <property type="entry name" value="Fibronectin type III"/>
    <property type="match status" value="1"/>
</dbReference>
<reference evidence="3 4" key="1">
    <citation type="submission" date="2020-06" db="EMBL/GenBank/DDBJ databases">
        <title>Lactobacillus rhamnosus QC,genome.</title>
        <authorList>
            <person name="Yi H."/>
            <person name="Jin M."/>
        </authorList>
    </citation>
    <scope>NUCLEOTIDE SEQUENCE [LARGE SCALE GENOMIC DNA]</scope>
    <source>
        <strain evidence="3 4">QC</strain>
    </source>
</reference>
<evidence type="ECO:0000313" key="3">
    <source>
        <dbReference type="EMBL" id="NVO88952.1"/>
    </source>
</evidence>
<name>A0A7Y7QGW9_LACRH</name>